<dbReference type="EMBL" id="CP003731">
    <property type="protein sequence ID" value="AFO52065.1"/>
    <property type="molecule type" value="Genomic_DNA"/>
</dbReference>
<gene>
    <name evidence="1" type="ordered locus">MHLP_02425</name>
</gene>
<name>I7B9W8_MYCHA</name>
<proteinExistence type="predicted"/>
<reference evidence="2" key="2">
    <citation type="submission" date="2012-07" db="EMBL/GenBank/DDBJ databases">
        <title>Complete genome sequence of 'Candidatus Mycoplasma haemolamae'.</title>
        <authorList>
            <person name="Guimaraes A.M.S."/>
            <person name="Toth B."/>
            <person name="Santos A.P."/>
            <person name="Nascimento N.C."/>
            <person name="Sojka J.E."/>
            <person name="Messick J.B."/>
        </authorList>
    </citation>
    <scope>NUCLEOTIDE SEQUENCE [LARGE SCALE GENOMIC DNA]</scope>
    <source>
        <strain evidence="2">Purdue</strain>
    </source>
</reference>
<reference evidence="1 2" key="1">
    <citation type="journal article" date="2012" name="J. Bacteriol.">
        <title>Genome Sequence of "Candidatus Mycoplasma haemolamae" Strain Purdue, a Red Blood Cell Pathogen of Alpacas (Vicugna pacos) and Llamas (Lama glama).</title>
        <authorList>
            <person name="Guimaraes A.M."/>
            <person name="Toth B."/>
            <person name="Santos A.P."/>
            <person name="do Nascimento N.C."/>
            <person name="Kritchevsky J.E."/>
            <person name="Messick J.B."/>
        </authorList>
    </citation>
    <scope>NUCLEOTIDE SEQUENCE [LARGE SCALE GENOMIC DNA]</scope>
    <source>
        <strain evidence="1 2">Purdue</strain>
    </source>
</reference>
<dbReference type="PATRIC" id="fig|1212765.3.peg.546"/>
<sequence>MTSWAKLAIPTILGGSVASYGAIEGFNVFYSDKYKTVPLTLPVEKPEARDCSGGYGHKPLVCFNDSTYLKWLKDKGELSNRRDLDTHFYDLFNL</sequence>
<accession>I7B9W8</accession>
<evidence type="ECO:0000313" key="2">
    <source>
        <dbReference type="Proteomes" id="UP000006502"/>
    </source>
</evidence>
<keyword evidence="2" id="KW-1185">Reference proteome</keyword>
<dbReference type="HOGENOM" id="CLU_2383025_0_0_14"/>
<dbReference type="STRING" id="1212765.MHLP_02425"/>
<organism evidence="1 2">
    <name type="scientific">Mycoplasma haematolamae (strain Purdue)</name>
    <dbReference type="NCBI Taxonomy" id="1212765"/>
    <lineage>
        <taxon>Bacteria</taxon>
        <taxon>Bacillati</taxon>
        <taxon>Mycoplasmatota</taxon>
        <taxon>Mollicutes</taxon>
        <taxon>Mycoplasmataceae</taxon>
        <taxon>Mycoplasma</taxon>
    </lineage>
</organism>
<dbReference type="Proteomes" id="UP000006502">
    <property type="component" value="Chromosome"/>
</dbReference>
<evidence type="ECO:0000313" key="1">
    <source>
        <dbReference type="EMBL" id="AFO52065.1"/>
    </source>
</evidence>
<protein>
    <submittedName>
        <fullName evidence="1">Uncharacterized protein</fullName>
    </submittedName>
</protein>
<dbReference type="AlphaFoldDB" id="I7B9W8"/>
<dbReference type="KEGG" id="mhl:MHLP_02425"/>